<name>E6YN90_9HYPH</name>
<sequence>MYLTKRGLPAMNPPFSFTHYGGKFQYFSRQKWKCFYNILCLKSRVFLS</sequence>
<evidence type="ECO:0000313" key="1">
    <source>
        <dbReference type="EMBL" id="CBI78328.1"/>
    </source>
</evidence>
<protein>
    <submittedName>
        <fullName evidence="1">Uncharacterized protein</fullName>
    </submittedName>
</protein>
<proteinExistence type="predicted"/>
<gene>
    <name evidence="1" type="ORF">BARRO_120102</name>
</gene>
<dbReference type="EMBL" id="FN645466">
    <property type="protein sequence ID" value="CBI78328.1"/>
    <property type="molecule type" value="Genomic_DNA"/>
</dbReference>
<reference evidence="1" key="1">
    <citation type="journal article" date="2011" name="PLoS Genet.">
        <title>Parallel evolution of a type IV secretion system in radiating lineages of the host-restricted bacterial pathogen Bartonella.</title>
        <authorList>
            <person name="Engel P."/>
            <person name="Salzburger W."/>
            <person name="Liesch M."/>
            <person name="Chang C.C."/>
            <person name="Maruyama S."/>
            <person name="Lanz C."/>
            <person name="Calteau A."/>
            <person name="Lajus A."/>
            <person name="Medigue C."/>
            <person name="Schuster S.C."/>
            <person name="Dehio C."/>
        </authorList>
    </citation>
    <scope>NUCLEOTIDE SEQUENCE</scope>
    <source>
        <strain evidence="1">ATCC BAA-1498</strain>
    </source>
</reference>
<dbReference type="AlphaFoldDB" id="E6YN90"/>
<organism evidence="1">
    <name type="scientific">Bartonella rochalimae ATCC BAA-1498</name>
    <dbReference type="NCBI Taxonomy" id="685782"/>
    <lineage>
        <taxon>Bacteria</taxon>
        <taxon>Pseudomonadati</taxon>
        <taxon>Pseudomonadota</taxon>
        <taxon>Alphaproteobacteria</taxon>
        <taxon>Hyphomicrobiales</taxon>
        <taxon>Bartonellaceae</taxon>
        <taxon>Bartonella</taxon>
    </lineage>
</organism>
<accession>E6YN90</accession>